<dbReference type="EnsemblPlants" id="KEH43090">
    <property type="protein sequence ID" value="KEH43090"/>
    <property type="gene ID" value="MTR_1g083395"/>
</dbReference>
<reference evidence="2" key="3">
    <citation type="submission" date="2015-04" db="UniProtKB">
        <authorList>
            <consortium name="EnsemblPlants"/>
        </authorList>
    </citation>
    <scope>IDENTIFICATION</scope>
    <source>
        <strain evidence="2">cv. Jemalong A17</strain>
    </source>
</reference>
<sequence length="65" mass="7113">MSDIETGYNLTTIDSIQDHSRGPDLQVHPLEVTRAAVLAKVQGACNNLVSLKYANCPQIPTHYCT</sequence>
<evidence type="ECO:0000313" key="2">
    <source>
        <dbReference type="EnsemblPlants" id="KEH43090"/>
    </source>
</evidence>
<name>A0A072VYE0_MEDTR</name>
<dbReference type="EMBL" id="CM001217">
    <property type="protein sequence ID" value="KEH43090.1"/>
    <property type="molecule type" value="Genomic_DNA"/>
</dbReference>
<accession>A0A072VYE0</accession>
<evidence type="ECO:0000313" key="3">
    <source>
        <dbReference type="Proteomes" id="UP000002051"/>
    </source>
</evidence>
<organism evidence="1 3">
    <name type="scientific">Medicago truncatula</name>
    <name type="common">Barrel medic</name>
    <name type="synonym">Medicago tribuloides</name>
    <dbReference type="NCBI Taxonomy" id="3880"/>
    <lineage>
        <taxon>Eukaryota</taxon>
        <taxon>Viridiplantae</taxon>
        <taxon>Streptophyta</taxon>
        <taxon>Embryophyta</taxon>
        <taxon>Tracheophyta</taxon>
        <taxon>Spermatophyta</taxon>
        <taxon>Magnoliopsida</taxon>
        <taxon>eudicotyledons</taxon>
        <taxon>Gunneridae</taxon>
        <taxon>Pentapetalae</taxon>
        <taxon>rosids</taxon>
        <taxon>fabids</taxon>
        <taxon>Fabales</taxon>
        <taxon>Fabaceae</taxon>
        <taxon>Papilionoideae</taxon>
        <taxon>50 kb inversion clade</taxon>
        <taxon>NPAAA clade</taxon>
        <taxon>Hologalegina</taxon>
        <taxon>IRL clade</taxon>
        <taxon>Trifolieae</taxon>
        <taxon>Medicago</taxon>
    </lineage>
</organism>
<proteinExistence type="predicted"/>
<keyword evidence="3" id="KW-1185">Reference proteome</keyword>
<evidence type="ECO:0000313" key="1">
    <source>
        <dbReference type="EMBL" id="KEH43090.1"/>
    </source>
</evidence>
<protein>
    <submittedName>
        <fullName evidence="1 2">Uncharacterized protein</fullName>
    </submittedName>
</protein>
<gene>
    <name evidence="1" type="ordered locus">MTR_1g083395</name>
</gene>
<reference evidence="1 3" key="2">
    <citation type="journal article" date="2014" name="BMC Genomics">
        <title>An improved genome release (version Mt4.0) for the model legume Medicago truncatula.</title>
        <authorList>
            <person name="Tang H."/>
            <person name="Krishnakumar V."/>
            <person name="Bidwell S."/>
            <person name="Rosen B."/>
            <person name="Chan A."/>
            <person name="Zhou S."/>
            <person name="Gentzbittel L."/>
            <person name="Childs K.L."/>
            <person name="Yandell M."/>
            <person name="Gundlach H."/>
            <person name="Mayer K.F."/>
            <person name="Schwartz D.C."/>
            <person name="Town C.D."/>
        </authorList>
    </citation>
    <scope>GENOME REANNOTATION</scope>
    <source>
        <strain evidence="1">A17</strain>
        <strain evidence="2 3">cv. Jemalong A17</strain>
    </source>
</reference>
<reference evidence="1 3" key="1">
    <citation type="journal article" date="2011" name="Nature">
        <title>The Medicago genome provides insight into the evolution of rhizobial symbioses.</title>
        <authorList>
            <person name="Young N.D."/>
            <person name="Debelle F."/>
            <person name="Oldroyd G.E."/>
            <person name="Geurts R."/>
            <person name="Cannon S.B."/>
            <person name="Udvardi M.K."/>
            <person name="Benedito V.A."/>
            <person name="Mayer K.F."/>
            <person name="Gouzy J."/>
            <person name="Schoof H."/>
            <person name="Van de Peer Y."/>
            <person name="Proost S."/>
            <person name="Cook D.R."/>
            <person name="Meyers B.C."/>
            <person name="Spannagl M."/>
            <person name="Cheung F."/>
            <person name="De Mita S."/>
            <person name="Krishnakumar V."/>
            <person name="Gundlach H."/>
            <person name="Zhou S."/>
            <person name="Mudge J."/>
            <person name="Bharti A.K."/>
            <person name="Murray J.D."/>
            <person name="Naoumkina M.A."/>
            <person name="Rosen B."/>
            <person name="Silverstein K.A."/>
            <person name="Tang H."/>
            <person name="Rombauts S."/>
            <person name="Zhao P.X."/>
            <person name="Zhou P."/>
            <person name="Barbe V."/>
            <person name="Bardou P."/>
            <person name="Bechner M."/>
            <person name="Bellec A."/>
            <person name="Berger A."/>
            <person name="Berges H."/>
            <person name="Bidwell S."/>
            <person name="Bisseling T."/>
            <person name="Choisne N."/>
            <person name="Couloux A."/>
            <person name="Denny R."/>
            <person name="Deshpande S."/>
            <person name="Dai X."/>
            <person name="Doyle J.J."/>
            <person name="Dudez A.M."/>
            <person name="Farmer A.D."/>
            <person name="Fouteau S."/>
            <person name="Franken C."/>
            <person name="Gibelin C."/>
            <person name="Gish J."/>
            <person name="Goldstein S."/>
            <person name="Gonzalez A.J."/>
            <person name="Green P.J."/>
            <person name="Hallab A."/>
            <person name="Hartog M."/>
            <person name="Hua A."/>
            <person name="Humphray S.J."/>
            <person name="Jeong D.H."/>
            <person name="Jing Y."/>
            <person name="Jocker A."/>
            <person name="Kenton S.M."/>
            <person name="Kim D.J."/>
            <person name="Klee K."/>
            <person name="Lai H."/>
            <person name="Lang C."/>
            <person name="Lin S."/>
            <person name="Macmil S.L."/>
            <person name="Magdelenat G."/>
            <person name="Matthews L."/>
            <person name="McCorrison J."/>
            <person name="Monaghan E.L."/>
            <person name="Mun J.H."/>
            <person name="Najar F.Z."/>
            <person name="Nicholson C."/>
            <person name="Noirot C."/>
            <person name="O'Bleness M."/>
            <person name="Paule C.R."/>
            <person name="Poulain J."/>
            <person name="Prion F."/>
            <person name="Qin B."/>
            <person name="Qu C."/>
            <person name="Retzel E.F."/>
            <person name="Riddle C."/>
            <person name="Sallet E."/>
            <person name="Samain S."/>
            <person name="Samson N."/>
            <person name="Sanders I."/>
            <person name="Saurat O."/>
            <person name="Scarpelli C."/>
            <person name="Schiex T."/>
            <person name="Segurens B."/>
            <person name="Severin A.J."/>
            <person name="Sherrier D.J."/>
            <person name="Shi R."/>
            <person name="Sims S."/>
            <person name="Singer S.R."/>
            <person name="Sinharoy S."/>
            <person name="Sterck L."/>
            <person name="Viollet A."/>
            <person name="Wang B.B."/>
            <person name="Wang K."/>
            <person name="Wang M."/>
            <person name="Wang X."/>
            <person name="Warfsmann J."/>
            <person name="Weissenbach J."/>
            <person name="White D.D."/>
            <person name="White J.D."/>
            <person name="Wiley G.B."/>
            <person name="Wincker P."/>
            <person name="Xing Y."/>
            <person name="Yang L."/>
            <person name="Yao Z."/>
            <person name="Ying F."/>
            <person name="Zhai J."/>
            <person name="Zhou L."/>
            <person name="Zuber A."/>
            <person name="Denarie J."/>
            <person name="Dixon R.A."/>
            <person name="May G.D."/>
            <person name="Schwartz D.C."/>
            <person name="Rogers J."/>
            <person name="Quetier F."/>
            <person name="Town C.D."/>
            <person name="Roe B.A."/>
        </authorList>
    </citation>
    <scope>NUCLEOTIDE SEQUENCE [LARGE SCALE GENOMIC DNA]</scope>
    <source>
        <strain evidence="1">A17</strain>
        <strain evidence="2 3">cv. Jemalong A17</strain>
    </source>
</reference>
<dbReference type="AlphaFoldDB" id="A0A072VYE0"/>
<dbReference type="HOGENOM" id="CLU_2853020_0_0_1"/>
<dbReference type="Proteomes" id="UP000002051">
    <property type="component" value="Unassembled WGS sequence"/>
</dbReference>